<feature type="region of interest" description="Disordered" evidence="1">
    <location>
        <begin position="51"/>
        <end position="78"/>
    </location>
</feature>
<organism evidence="2 3">
    <name type="scientific">Necator americanus</name>
    <name type="common">Human hookworm</name>
    <dbReference type="NCBI Taxonomy" id="51031"/>
    <lineage>
        <taxon>Eukaryota</taxon>
        <taxon>Metazoa</taxon>
        <taxon>Ecdysozoa</taxon>
        <taxon>Nematoda</taxon>
        <taxon>Chromadorea</taxon>
        <taxon>Rhabditida</taxon>
        <taxon>Rhabditina</taxon>
        <taxon>Rhabditomorpha</taxon>
        <taxon>Strongyloidea</taxon>
        <taxon>Ancylostomatidae</taxon>
        <taxon>Bunostominae</taxon>
        <taxon>Necator</taxon>
    </lineage>
</organism>
<evidence type="ECO:0000256" key="1">
    <source>
        <dbReference type="SAM" id="MobiDB-lite"/>
    </source>
</evidence>
<dbReference type="EMBL" id="JAVFWL010000005">
    <property type="protein sequence ID" value="KAK6758646.1"/>
    <property type="molecule type" value="Genomic_DNA"/>
</dbReference>
<sequence length="78" mass="8628">MADKPASKKKHVIIAVGSRGYVAHPQVADKGPIADESDFVHVQRRGFIQELPVSGGKKHPPCQTRLYQQQEEDDCTDS</sequence>
<protein>
    <submittedName>
        <fullName evidence="2">Uncharacterized protein</fullName>
    </submittedName>
</protein>
<reference evidence="2 3" key="1">
    <citation type="submission" date="2023-08" db="EMBL/GenBank/DDBJ databases">
        <title>A Necator americanus chromosomal reference genome.</title>
        <authorList>
            <person name="Ilik V."/>
            <person name="Petrzelkova K.J."/>
            <person name="Pardy F."/>
            <person name="Fuh T."/>
            <person name="Niatou-Singa F.S."/>
            <person name="Gouil Q."/>
            <person name="Baker L."/>
            <person name="Ritchie M.E."/>
            <person name="Jex A.R."/>
            <person name="Gazzola D."/>
            <person name="Li H."/>
            <person name="Toshio Fujiwara R."/>
            <person name="Zhan B."/>
            <person name="Aroian R.V."/>
            <person name="Pafco B."/>
            <person name="Schwarz E.M."/>
        </authorList>
    </citation>
    <scope>NUCLEOTIDE SEQUENCE [LARGE SCALE GENOMIC DNA]</scope>
    <source>
        <strain evidence="2 3">Aroian</strain>
        <tissue evidence="2">Whole animal</tissue>
    </source>
</reference>
<dbReference type="Proteomes" id="UP001303046">
    <property type="component" value="Unassembled WGS sequence"/>
</dbReference>
<name>A0ABR1E7M4_NECAM</name>
<proteinExistence type="predicted"/>
<accession>A0ABR1E7M4</accession>
<evidence type="ECO:0000313" key="2">
    <source>
        <dbReference type="EMBL" id="KAK6758646.1"/>
    </source>
</evidence>
<comment type="caution">
    <text evidence="2">The sequence shown here is derived from an EMBL/GenBank/DDBJ whole genome shotgun (WGS) entry which is preliminary data.</text>
</comment>
<gene>
    <name evidence="2" type="primary">Necator_chrV.g20878</name>
    <name evidence="2" type="ORF">RB195_016085</name>
</gene>
<keyword evidence="3" id="KW-1185">Reference proteome</keyword>
<evidence type="ECO:0000313" key="3">
    <source>
        <dbReference type="Proteomes" id="UP001303046"/>
    </source>
</evidence>